<evidence type="ECO:0000256" key="2">
    <source>
        <dbReference type="ARBA" id="ARBA00022840"/>
    </source>
</evidence>
<reference evidence="5 6" key="1">
    <citation type="submission" date="2016-08" db="EMBL/GenBank/DDBJ databases">
        <title>A Parts List for Fungal Cellulosomes Revealed by Comparative Genomics.</title>
        <authorList>
            <consortium name="DOE Joint Genome Institute"/>
            <person name="Haitjema C.H."/>
            <person name="Gilmore S.P."/>
            <person name="Henske J.K."/>
            <person name="Solomon K.V."/>
            <person name="De Groot R."/>
            <person name="Kuo A."/>
            <person name="Mondo S.J."/>
            <person name="Salamov A.A."/>
            <person name="Labutti K."/>
            <person name="Zhao Z."/>
            <person name="Chiniquy J."/>
            <person name="Barry K."/>
            <person name="Brewer H.M."/>
            <person name="Purvine S.O."/>
            <person name="Wright A.T."/>
            <person name="Boxma B."/>
            <person name="Van Alen T."/>
            <person name="Hackstein J.H."/>
            <person name="Baker S.E."/>
            <person name="Grigoriev I.V."/>
            <person name="O'Malley M.A."/>
        </authorList>
    </citation>
    <scope>NUCLEOTIDE SEQUENCE [LARGE SCALE GENOMIC DNA]</scope>
    <source>
        <strain evidence="5 6">S4</strain>
    </source>
</reference>
<keyword evidence="4" id="KW-0732">Signal</keyword>
<dbReference type="GO" id="GO:0005524">
    <property type="term" value="F:ATP binding"/>
    <property type="evidence" value="ECO:0007669"/>
    <property type="project" value="UniProtKB-KW"/>
</dbReference>
<dbReference type="InterPro" id="IPR029048">
    <property type="entry name" value="HSP70_C_sf"/>
</dbReference>
<accession>A0A1Y1WQL8</accession>
<dbReference type="OrthoDB" id="2127907at2759"/>
<evidence type="ECO:0000256" key="1">
    <source>
        <dbReference type="ARBA" id="ARBA00022741"/>
    </source>
</evidence>
<gene>
    <name evidence="5" type="ORF">BCR32DRAFT_285201</name>
</gene>
<dbReference type="Pfam" id="PF00012">
    <property type="entry name" value="HSP70"/>
    <property type="match status" value="1"/>
</dbReference>
<dbReference type="STRING" id="1754192.A0A1Y1WQL8"/>
<keyword evidence="1" id="KW-0547">Nucleotide-binding</keyword>
<keyword evidence="2" id="KW-0067">ATP-binding</keyword>
<dbReference type="GO" id="GO:0140662">
    <property type="term" value="F:ATP-dependent protein folding chaperone"/>
    <property type="evidence" value="ECO:0007669"/>
    <property type="project" value="InterPro"/>
</dbReference>
<evidence type="ECO:0000256" key="3">
    <source>
        <dbReference type="ARBA" id="ARBA00023186"/>
    </source>
</evidence>
<evidence type="ECO:0000313" key="6">
    <source>
        <dbReference type="Proteomes" id="UP000193944"/>
    </source>
</evidence>
<dbReference type="SUPFAM" id="SSF100934">
    <property type="entry name" value="Heat shock protein 70kD (HSP70), C-terminal subdomain"/>
    <property type="match status" value="1"/>
</dbReference>
<dbReference type="InterPro" id="IPR013126">
    <property type="entry name" value="Hsp_70_fam"/>
</dbReference>
<dbReference type="EMBL" id="MCFG01000358">
    <property type="protein sequence ID" value="ORX75414.1"/>
    <property type="molecule type" value="Genomic_DNA"/>
</dbReference>
<feature type="chain" id="PRO_5012914695" evidence="4">
    <location>
        <begin position="16"/>
        <end position="85"/>
    </location>
</feature>
<dbReference type="AlphaFoldDB" id="A0A1Y1WQL8"/>
<protein>
    <submittedName>
        <fullName evidence="5">Uncharacterized protein</fullName>
    </submittedName>
</protein>
<organism evidence="5 6">
    <name type="scientific">Anaeromyces robustus</name>
    <dbReference type="NCBI Taxonomy" id="1754192"/>
    <lineage>
        <taxon>Eukaryota</taxon>
        <taxon>Fungi</taxon>
        <taxon>Fungi incertae sedis</taxon>
        <taxon>Chytridiomycota</taxon>
        <taxon>Chytridiomycota incertae sedis</taxon>
        <taxon>Neocallimastigomycetes</taxon>
        <taxon>Neocallimastigales</taxon>
        <taxon>Neocallimastigaceae</taxon>
        <taxon>Anaeromyces</taxon>
    </lineage>
</organism>
<keyword evidence="6" id="KW-1185">Reference proteome</keyword>
<proteinExistence type="predicted"/>
<evidence type="ECO:0000256" key="4">
    <source>
        <dbReference type="SAM" id="SignalP"/>
    </source>
</evidence>
<dbReference type="FunFam" id="3.30.30.30:FF:000005">
    <property type="entry name" value="Heat shock protein ssb1"/>
    <property type="match status" value="1"/>
</dbReference>
<reference evidence="5 6" key="2">
    <citation type="submission" date="2016-08" db="EMBL/GenBank/DDBJ databases">
        <title>Pervasive Adenine N6-methylation of Active Genes in Fungi.</title>
        <authorList>
            <consortium name="DOE Joint Genome Institute"/>
            <person name="Mondo S.J."/>
            <person name="Dannebaum R.O."/>
            <person name="Kuo R.C."/>
            <person name="Labutti K."/>
            <person name="Haridas S."/>
            <person name="Kuo A."/>
            <person name="Salamov A."/>
            <person name="Ahrendt S.R."/>
            <person name="Lipzen A."/>
            <person name="Sullivan W."/>
            <person name="Andreopoulos W.B."/>
            <person name="Clum A."/>
            <person name="Lindquist E."/>
            <person name="Daum C."/>
            <person name="Ramamoorthy G.K."/>
            <person name="Gryganskyi A."/>
            <person name="Culley D."/>
            <person name="Magnuson J.K."/>
            <person name="James T.Y."/>
            <person name="O'Malley M.A."/>
            <person name="Stajich J.E."/>
            <person name="Spatafora J.W."/>
            <person name="Visel A."/>
            <person name="Grigoriev I.V."/>
        </authorList>
    </citation>
    <scope>NUCLEOTIDE SEQUENCE [LARGE SCALE GENOMIC DNA]</scope>
    <source>
        <strain evidence="5 6">S4</strain>
    </source>
</reference>
<sequence length="85" mass="9738">MIKVIVLLLLIEKSGKPCVQVEFKSETKDFTPDEISSMILSKMKDNAEAILTEATKEEYESSRKELQKVVNLITTKIYQQAEEFP</sequence>
<name>A0A1Y1WQL8_9FUNG</name>
<keyword evidence="3" id="KW-0143">Chaperone</keyword>
<dbReference type="Proteomes" id="UP000193944">
    <property type="component" value="Unassembled WGS sequence"/>
</dbReference>
<comment type="caution">
    <text evidence="5">The sequence shown here is derived from an EMBL/GenBank/DDBJ whole genome shotgun (WGS) entry which is preliminary data.</text>
</comment>
<feature type="signal peptide" evidence="4">
    <location>
        <begin position="1"/>
        <end position="15"/>
    </location>
</feature>
<dbReference type="Gene3D" id="3.30.420.40">
    <property type="match status" value="1"/>
</dbReference>
<evidence type="ECO:0000313" key="5">
    <source>
        <dbReference type="EMBL" id="ORX75414.1"/>
    </source>
</evidence>